<protein>
    <submittedName>
        <fullName evidence="2">Uncharacterized protein</fullName>
    </submittedName>
</protein>
<dbReference type="OrthoDB" id="371463at2759"/>
<accession>A0A177C8D4</accession>
<dbReference type="EMBL" id="KV441554">
    <property type="protein sequence ID" value="OAG03391.1"/>
    <property type="molecule type" value="Genomic_DNA"/>
</dbReference>
<feature type="compositionally biased region" description="Pro residues" evidence="1">
    <location>
        <begin position="213"/>
        <end position="227"/>
    </location>
</feature>
<name>A0A177C8D4_9PLEO</name>
<sequence>MPTWLVHGFRWPRVAIRIHIILENLEDCAAEWLMAPATAAQLTQNFRKQFPEQLAHLPSLRFIEQYDPDDEITKDQPYAYVCDQVTEIKLGVDIDEVRGAGVQSDTWSALVELRDKVAPGEKVGWFVVVNGDVERWAPPLSDEEDDEDTETELSVNENGVQDSQVSPVSQPSSVAKSDEDDMGKKRGLKKWFGKIRRARSIKDLKIADLPIQTAPPSPSVPPVPPIPQAVAESKTATNGKAPVFAGTA</sequence>
<dbReference type="InParanoid" id="A0A177C8D4"/>
<evidence type="ECO:0000256" key="1">
    <source>
        <dbReference type="SAM" id="MobiDB-lite"/>
    </source>
</evidence>
<feature type="region of interest" description="Disordered" evidence="1">
    <location>
        <begin position="137"/>
        <end position="188"/>
    </location>
</feature>
<evidence type="ECO:0000313" key="3">
    <source>
        <dbReference type="Proteomes" id="UP000077069"/>
    </source>
</evidence>
<feature type="region of interest" description="Disordered" evidence="1">
    <location>
        <begin position="209"/>
        <end position="248"/>
    </location>
</feature>
<reference evidence="2 3" key="1">
    <citation type="submission" date="2016-05" db="EMBL/GenBank/DDBJ databases">
        <title>Comparative analysis of secretome profiles of manganese(II)-oxidizing ascomycete fungi.</title>
        <authorList>
            <consortium name="DOE Joint Genome Institute"/>
            <person name="Zeiner C.A."/>
            <person name="Purvine S.O."/>
            <person name="Zink E.M."/>
            <person name="Wu S."/>
            <person name="Pasa-Tolic L."/>
            <person name="Chaput D.L."/>
            <person name="Haridas S."/>
            <person name="Grigoriev I.V."/>
            <person name="Santelli C.M."/>
            <person name="Hansel C.M."/>
        </authorList>
    </citation>
    <scope>NUCLEOTIDE SEQUENCE [LARGE SCALE GENOMIC DNA]</scope>
    <source>
        <strain evidence="2 3">AP3s5-JAC2a</strain>
    </source>
</reference>
<organism evidence="2 3">
    <name type="scientific">Paraphaeosphaeria sporulosa</name>
    <dbReference type="NCBI Taxonomy" id="1460663"/>
    <lineage>
        <taxon>Eukaryota</taxon>
        <taxon>Fungi</taxon>
        <taxon>Dikarya</taxon>
        <taxon>Ascomycota</taxon>
        <taxon>Pezizomycotina</taxon>
        <taxon>Dothideomycetes</taxon>
        <taxon>Pleosporomycetidae</taxon>
        <taxon>Pleosporales</taxon>
        <taxon>Massarineae</taxon>
        <taxon>Didymosphaeriaceae</taxon>
        <taxon>Paraphaeosphaeria</taxon>
    </lineage>
</organism>
<keyword evidence="3" id="KW-1185">Reference proteome</keyword>
<dbReference type="Proteomes" id="UP000077069">
    <property type="component" value="Unassembled WGS sequence"/>
</dbReference>
<feature type="compositionally biased region" description="Acidic residues" evidence="1">
    <location>
        <begin position="141"/>
        <end position="151"/>
    </location>
</feature>
<feature type="compositionally biased region" description="Low complexity" evidence="1">
    <location>
        <begin position="160"/>
        <end position="174"/>
    </location>
</feature>
<evidence type="ECO:0000313" key="2">
    <source>
        <dbReference type="EMBL" id="OAG03391.1"/>
    </source>
</evidence>
<gene>
    <name evidence="2" type="ORF">CC84DRAFT_1165635</name>
</gene>
<dbReference type="AlphaFoldDB" id="A0A177C8D4"/>
<dbReference type="GeneID" id="28762252"/>
<dbReference type="RefSeq" id="XP_018033756.1">
    <property type="nucleotide sequence ID" value="XM_018178766.1"/>
</dbReference>
<proteinExistence type="predicted"/>